<reference evidence="2" key="2">
    <citation type="journal article" date="2015" name="Data Brief">
        <title>Shoot transcriptome of the giant reed, Arundo donax.</title>
        <authorList>
            <person name="Barrero R.A."/>
            <person name="Guerrero F.D."/>
            <person name="Moolhuijzen P."/>
            <person name="Goolsby J.A."/>
            <person name="Tidwell J."/>
            <person name="Bellgard S.E."/>
            <person name="Bellgard M.I."/>
        </authorList>
    </citation>
    <scope>NUCLEOTIDE SEQUENCE</scope>
    <source>
        <tissue evidence="2">Shoot tissue taken approximately 20 cm above the soil surface</tissue>
    </source>
</reference>
<feature type="compositionally biased region" description="Low complexity" evidence="1">
    <location>
        <begin position="14"/>
        <end position="26"/>
    </location>
</feature>
<protein>
    <submittedName>
        <fullName evidence="2">Uncharacterized protein</fullName>
    </submittedName>
</protein>
<dbReference type="AlphaFoldDB" id="A0A0A9D1S0"/>
<feature type="region of interest" description="Disordered" evidence="1">
    <location>
        <begin position="54"/>
        <end position="80"/>
    </location>
</feature>
<proteinExistence type="predicted"/>
<reference evidence="2" key="1">
    <citation type="submission" date="2014-09" db="EMBL/GenBank/DDBJ databases">
        <authorList>
            <person name="Magalhaes I.L.F."/>
            <person name="Oliveira U."/>
            <person name="Santos F.R."/>
            <person name="Vidigal T.H.D.A."/>
            <person name="Brescovit A.D."/>
            <person name="Santos A.J."/>
        </authorList>
    </citation>
    <scope>NUCLEOTIDE SEQUENCE</scope>
    <source>
        <tissue evidence="2">Shoot tissue taken approximately 20 cm above the soil surface</tissue>
    </source>
</reference>
<organism evidence="2">
    <name type="scientific">Arundo donax</name>
    <name type="common">Giant reed</name>
    <name type="synonym">Donax arundinaceus</name>
    <dbReference type="NCBI Taxonomy" id="35708"/>
    <lineage>
        <taxon>Eukaryota</taxon>
        <taxon>Viridiplantae</taxon>
        <taxon>Streptophyta</taxon>
        <taxon>Embryophyta</taxon>
        <taxon>Tracheophyta</taxon>
        <taxon>Spermatophyta</taxon>
        <taxon>Magnoliopsida</taxon>
        <taxon>Liliopsida</taxon>
        <taxon>Poales</taxon>
        <taxon>Poaceae</taxon>
        <taxon>PACMAD clade</taxon>
        <taxon>Arundinoideae</taxon>
        <taxon>Arundineae</taxon>
        <taxon>Arundo</taxon>
    </lineage>
</organism>
<feature type="region of interest" description="Disordered" evidence="1">
    <location>
        <begin position="14"/>
        <end position="38"/>
    </location>
</feature>
<evidence type="ECO:0000313" key="2">
    <source>
        <dbReference type="EMBL" id="JAD80613.1"/>
    </source>
</evidence>
<name>A0A0A9D1S0_ARUDO</name>
<accession>A0A0A9D1S0</accession>
<dbReference type="EMBL" id="GBRH01217282">
    <property type="protein sequence ID" value="JAD80613.1"/>
    <property type="molecule type" value="Transcribed_RNA"/>
</dbReference>
<sequence>MPLVSRPVDPFISSRSRLPLPLSNPRAGSPANYDNGMGQRRLVNYADPLFENGSLQSSEQMRMRPSEFGNKARSPPSNIASQFIPASTFQDHHPAQISDPRDHVNNVWLSPCLLLIVKAFVNIIQV</sequence>
<evidence type="ECO:0000256" key="1">
    <source>
        <dbReference type="SAM" id="MobiDB-lite"/>
    </source>
</evidence>